<proteinExistence type="predicted"/>
<organism evidence="2 3">
    <name type="scientific">Tuber borchii</name>
    <name type="common">White truffle</name>
    <dbReference type="NCBI Taxonomy" id="42251"/>
    <lineage>
        <taxon>Eukaryota</taxon>
        <taxon>Fungi</taxon>
        <taxon>Dikarya</taxon>
        <taxon>Ascomycota</taxon>
        <taxon>Pezizomycotina</taxon>
        <taxon>Pezizomycetes</taxon>
        <taxon>Pezizales</taxon>
        <taxon>Tuberaceae</taxon>
        <taxon>Tuber</taxon>
    </lineage>
</organism>
<dbReference type="AlphaFoldDB" id="A0A2T6ZGU3"/>
<reference evidence="2 3" key="1">
    <citation type="submission" date="2017-04" db="EMBL/GenBank/DDBJ databases">
        <title>Draft genome sequence of Tuber borchii Vittad., a whitish edible truffle.</title>
        <authorList>
            <consortium name="DOE Joint Genome Institute"/>
            <person name="Murat C."/>
            <person name="Kuo A."/>
            <person name="Barry K.W."/>
            <person name="Clum A."/>
            <person name="Dockter R.B."/>
            <person name="Fauchery L."/>
            <person name="Iotti M."/>
            <person name="Kohler A."/>
            <person name="Labutti K."/>
            <person name="Lindquist E.A."/>
            <person name="Lipzen A."/>
            <person name="Ohm R.A."/>
            <person name="Wang M."/>
            <person name="Grigoriev I.V."/>
            <person name="Zambonelli A."/>
            <person name="Martin F.M."/>
        </authorList>
    </citation>
    <scope>NUCLEOTIDE SEQUENCE [LARGE SCALE GENOMIC DNA]</scope>
    <source>
        <strain evidence="2 3">Tbo3840</strain>
    </source>
</reference>
<keyword evidence="1" id="KW-0472">Membrane</keyword>
<comment type="caution">
    <text evidence="2">The sequence shown here is derived from an EMBL/GenBank/DDBJ whole genome shotgun (WGS) entry which is preliminary data.</text>
</comment>
<protein>
    <recommendedName>
        <fullName evidence="4">Transmembrane protein</fullName>
    </recommendedName>
</protein>
<evidence type="ECO:0000256" key="1">
    <source>
        <dbReference type="SAM" id="Phobius"/>
    </source>
</evidence>
<evidence type="ECO:0000313" key="2">
    <source>
        <dbReference type="EMBL" id="PUU74702.1"/>
    </source>
</evidence>
<accession>A0A2T6ZGU3</accession>
<keyword evidence="3" id="KW-1185">Reference proteome</keyword>
<evidence type="ECO:0000313" key="3">
    <source>
        <dbReference type="Proteomes" id="UP000244722"/>
    </source>
</evidence>
<evidence type="ECO:0008006" key="4">
    <source>
        <dbReference type="Google" id="ProtNLM"/>
    </source>
</evidence>
<keyword evidence="1" id="KW-1133">Transmembrane helix</keyword>
<feature type="transmembrane region" description="Helical" evidence="1">
    <location>
        <begin position="135"/>
        <end position="155"/>
    </location>
</feature>
<sequence>MEGGSETGREWRQKGVAVSRRPVSLICFLLAYVFRRGECLSILLHSSFLSLRQMCVSTKFCVWSVLSMCALSINFSNCVDGSSLYRWPVGKRISGESRKKNDREGGEKKKTGWLMGKQFCVVAALSLPPPKPLPLFFFLSIFFLKSPFLFLLEYLPYDRLPERACCLPANRRLQLFRRWDKVDIPSFRCHSPGDGRMDGQLFR</sequence>
<dbReference type="EMBL" id="NESQ01000279">
    <property type="protein sequence ID" value="PUU74702.1"/>
    <property type="molecule type" value="Genomic_DNA"/>
</dbReference>
<dbReference type="Proteomes" id="UP000244722">
    <property type="component" value="Unassembled WGS sequence"/>
</dbReference>
<keyword evidence="1" id="KW-0812">Transmembrane</keyword>
<name>A0A2T6ZGU3_TUBBO</name>
<gene>
    <name evidence="2" type="ORF">B9Z19DRAFT_413130</name>
</gene>